<comment type="subcellular location">
    <subcellularLocation>
        <location evidence="9">Cytoplasm</location>
    </subcellularLocation>
</comment>
<dbReference type="OrthoDB" id="9808022at2"/>
<dbReference type="SFLD" id="SFLDS00029">
    <property type="entry name" value="Radical_SAM"/>
    <property type="match status" value="1"/>
</dbReference>
<dbReference type="Pfam" id="PF04055">
    <property type="entry name" value="Radical_SAM"/>
    <property type="match status" value="1"/>
</dbReference>
<dbReference type="InterPro" id="IPR010723">
    <property type="entry name" value="HemN_C"/>
</dbReference>
<dbReference type="GO" id="GO:0005737">
    <property type="term" value="C:cytoplasm"/>
    <property type="evidence" value="ECO:0007669"/>
    <property type="project" value="UniProtKB-SubCell"/>
</dbReference>
<keyword evidence="9" id="KW-0963">Cytoplasm</keyword>
<dbReference type="SFLD" id="SFLDF00288">
    <property type="entry name" value="HemN-like__clustered_with_nucl"/>
    <property type="match status" value="1"/>
</dbReference>
<evidence type="ECO:0000256" key="6">
    <source>
        <dbReference type="ARBA" id="ARBA00023004"/>
    </source>
</evidence>
<dbReference type="InterPro" id="IPR007197">
    <property type="entry name" value="rSAM"/>
</dbReference>
<reference evidence="11 12" key="1">
    <citation type="submission" date="2018-05" db="EMBL/GenBank/DDBJ databases">
        <title>Genomic Encyclopedia of Type Strains, Phase IV (KMG-IV): sequencing the most valuable type-strain genomes for metagenomic binning, comparative biology and taxonomic classification.</title>
        <authorList>
            <person name="Goeker M."/>
        </authorList>
    </citation>
    <scope>NUCLEOTIDE SEQUENCE [LARGE SCALE GENOMIC DNA]</scope>
    <source>
        <strain evidence="11 12">JC118</strain>
    </source>
</reference>
<dbReference type="EMBL" id="QJKH01000010">
    <property type="protein sequence ID" value="PXX77527.1"/>
    <property type="molecule type" value="Genomic_DNA"/>
</dbReference>
<dbReference type="NCBIfam" id="TIGR00539">
    <property type="entry name" value="hemN_rel"/>
    <property type="match status" value="1"/>
</dbReference>
<dbReference type="STRING" id="1034346.GCA_000313565_01355"/>
<dbReference type="Pfam" id="PF06969">
    <property type="entry name" value="HemN_C"/>
    <property type="match status" value="1"/>
</dbReference>
<dbReference type="InterPro" id="IPR058240">
    <property type="entry name" value="rSAM_sf"/>
</dbReference>
<comment type="caution">
    <text evidence="11">The sequence shown here is derived from an EMBL/GenBank/DDBJ whole genome shotgun (WGS) entry which is preliminary data.</text>
</comment>
<keyword evidence="4 9" id="KW-0949">S-adenosyl-L-methionine</keyword>
<dbReference type="PANTHER" id="PTHR13932:SF5">
    <property type="entry name" value="RADICAL S-ADENOSYL METHIONINE DOMAIN-CONTAINING PROTEIN 1, MITOCHONDRIAL"/>
    <property type="match status" value="1"/>
</dbReference>
<evidence type="ECO:0000256" key="7">
    <source>
        <dbReference type="ARBA" id="ARBA00023014"/>
    </source>
</evidence>
<name>A0A318L772_9FIRM</name>
<evidence type="ECO:0000313" key="11">
    <source>
        <dbReference type="EMBL" id="PXX77527.1"/>
    </source>
</evidence>
<dbReference type="GO" id="GO:0051539">
    <property type="term" value="F:4 iron, 4 sulfur cluster binding"/>
    <property type="evidence" value="ECO:0007669"/>
    <property type="project" value="UniProtKB-UniRule"/>
</dbReference>
<comment type="function">
    <text evidence="9">Probably acts as a heme chaperone, transferring heme to an unknown acceptor. Binds one molecule of heme per monomer, possibly covalently. Binds 1 [4Fe-4S] cluster. The cluster is coordinated with 3 cysteines and an exchangeable S-adenosyl-L-methionine.</text>
</comment>
<accession>A0A318L772</accession>
<dbReference type="PANTHER" id="PTHR13932">
    <property type="entry name" value="COPROPORPHYRINIGEN III OXIDASE"/>
    <property type="match status" value="1"/>
</dbReference>
<dbReference type="InterPro" id="IPR013785">
    <property type="entry name" value="Aldolase_TIM"/>
</dbReference>
<dbReference type="SFLD" id="SFLDF00562">
    <property type="entry name" value="HemN-like__clustered_with_heat"/>
    <property type="match status" value="1"/>
</dbReference>
<evidence type="ECO:0000256" key="2">
    <source>
        <dbReference type="ARBA" id="ARBA00017228"/>
    </source>
</evidence>
<evidence type="ECO:0000259" key="10">
    <source>
        <dbReference type="PROSITE" id="PS51918"/>
    </source>
</evidence>
<dbReference type="RefSeq" id="WP_022937662.1">
    <property type="nucleotide sequence ID" value="NZ_CABKRQ010000003.1"/>
</dbReference>
<dbReference type="GO" id="GO:0004109">
    <property type="term" value="F:coproporphyrinogen oxidase activity"/>
    <property type="evidence" value="ECO:0007669"/>
    <property type="project" value="InterPro"/>
</dbReference>
<dbReference type="AlphaFoldDB" id="A0A318L772"/>
<gene>
    <name evidence="11" type="ORF">DES51_11076</name>
</gene>
<dbReference type="GO" id="GO:0006779">
    <property type="term" value="P:porphyrin-containing compound biosynthetic process"/>
    <property type="evidence" value="ECO:0007669"/>
    <property type="project" value="InterPro"/>
</dbReference>
<dbReference type="Proteomes" id="UP000247612">
    <property type="component" value="Unassembled WGS sequence"/>
</dbReference>
<keyword evidence="12" id="KW-1185">Reference proteome</keyword>
<dbReference type="Gene3D" id="3.20.20.70">
    <property type="entry name" value="Aldolase class I"/>
    <property type="match status" value="1"/>
</dbReference>
<evidence type="ECO:0000256" key="8">
    <source>
        <dbReference type="ARBA" id="ARBA00023186"/>
    </source>
</evidence>
<evidence type="ECO:0000313" key="12">
    <source>
        <dbReference type="Proteomes" id="UP000247612"/>
    </source>
</evidence>
<dbReference type="PROSITE" id="PS51918">
    <property type="entry name" value="RADICAL_SAM"/>
    <property type="match status" value="1"/>
</dbReference>
<dbReference type="SMART" id="SM00729">
    <property type="entry name" value="Elp3"/>
    <property type="match status" value="1"/>
</dbReference>
<dbReference type="SUPFAM" id="SSF102114">
    <property type="entry name" value="Radical SAM enzymes"/>
    <property type="match status" value="1"/>
</dbReference>
<keyword evidence="6 9" id="KW-0408">Iron</keyword>
<keyword evidence="5 9" id="KW-0479">Metal-binding</keyword>
<dbReference type="InterPro" id="IPR004559">
    <property type="entry name" value="HemW-like"/>
</dbReference>
<evidence type="ECO:0000256" key="1">
    <source>
        <dbReference type="ARBA" id="ARBA00006100"/>
    </source>
</evidence>
<sequence length="364" mass="41782">MVKAMYVHVPFCDSICAYCDFGRCKMQPQLADRWLTAIERELLKRQLPTAISTLYIGGGTPSALSVKQLDTLLTLLDDYAQQTEEYSVEANPENLSLEKLAVMKAHGVNRISLGVQSFNDQLIKRIERHHDKKRIDQALDQIHEAGIHNISIDLMYGLPDQTIAMLMEDLNLAANDERIKHISIYSLTIEEHSKFGRQKIAPCDNELEGTMYELIVKTLPEYGYQHYEISNFAKPGYESKHNQMYWRYEDYAGIGCGASGKENHIRYDRPFQLLNYLNDEEVFERLELSKSDEMFEFIMMGLRMKQGISLSRFEALFQCSLSDVYASAIHQNIARGWLLIEGDSLRPSEAGMTFLNDVLMAFMD</sequence>
<feature type="domain" description="Radical SAM core" evidence="10">
    <location>
        <begin position="1"/>
        <end position="225"/>
    </location>
</feature>
<comment type="similarity">
    <text evidence="1">Belongs to the anaerobic coproporphyrinogen-III oxidase family. HemW subfamily.</text>
</comment>
<evidence type="ECO:0000256" key="4">
    <source>
        <dbReference type="ARBA" id="ARBA00022691"/>
    </source>
</evidence>
<dbReference type="SFLD" id="SFLDG01082">
    <property type="entry name" value="B12-binding_domain_containing"/>
    <property type="match status" value="1"/>
</dbReference>
<organism evidence="11 12">
    <name type="scientific">Dielma fastidiosa</name>
    <dbReference type="NCBI Taxonomy" id="1034346"/>
    <lineage>
        <taxon>Bacteria</taxon>
        <taxon>Bacillati</taxon>
        <taxon>Bacillota</taxon>
        <taxon>Erysipelotrichia</taxon>
        <taxon>Erysipelotrichales</taxon>
        <taxon>Erysipelotrichaceae</taxon>
        <taxon>Dielma</taxon>
    </lineage>
</organism>
<keyword evidence="7 9" id="KW-0411">Iron-sulfur</keyword>
<keyword evidence="3 9" id="KW-0349">Heme</keyword>
<keyword evidence="8 9" id="KW-0143">Chaperone</keyword>
<evidence type="ECO:0000256" key="3">
    <source>
        <dbReference type="ARBA" id="ARBA00022617"/>
    </source>
</evidence>
<protein>
    <recommendedName>
        <fullName evidence="2 9">Heme chaperone HemW</fullName>
    </recommendedName>
</protein>
<dbReference type="GO" id="GO:0046872">
    <property type="term" value="F:metal ion binding"/>
    <property type="evidence" value="ECO:0007669"/>
    <property type="project" value="UniProtKB-UniRule"/>
</dbReference>
<evidence type="ECO:0000256" key="9">
    <source>
        <dbReference type="RuleBase" id="RU364116"/>
    </source>
</evidence>
<proteinExistence type="inferred from homology"/>
<dbReference type="SFLD" id="SFLDG01065">
    <property type="entry name" value="anaerobic_coproporphyrinogen-I"/>
    <property type="match status" value="1"/>
</dbReference>
<dbReference type="InterPro" id="IPR006638">
    <property type="entry name" value="Elp3/MiaA/NifB-like_rSAM"/>
</dbReference>
<dbReference type="CDD" id="cd01335">
    <property type="entry name" value="Radical_SAM"/>
    <property type="match status" value="1"/>
</dbReference>
<dbReference type="InterPro" id="IPR034505">
    <property type="entry name" value="Coproporphyrinogen-III_oxidase"/>
</dbReference>
<evidence type="ECO:0000256" key="5">
    <source>
        <dbReference type="ARBA" id="ARBA00022723"/>
    </source>
</evidence>
<keyword evidence="9" id="KW-0004">4Fe-4S</keyword>